<evidence type="ECO:0000256" key="2">
    <source>
        <dbReference type="ARBA" id="ARBA00023125"/>
    </source>
</evidence>
<dbReference type="CDD" id="cd07377">
    <property type="entry name" value="WHTH_GntR"/>
    <property type="match status" value="1"/>
</dbReference>
<dbReference type="SUPFAM" id="SSF53850">
    <property type="entry name" value="Periplasmic binding protein-like II"/>
    <property type="match status" value="1"/>
</dbReference>
<keyword evidence="3" id="KW-0804">Transcription</keyword>
<proteinExistence type="predicted"/>
<evidence type="ECO:0000313" key="6">
    <source>
        <dbReference type="Proteomes" id="UP000247476"/>
    </source>
</evidence>
<evidence type="ECO:0000259" key="4">
    <source>
        <dbReference type="PROSITE" id="PS50949"/>
    </source>
</evidence>
<name>A0A2V5KSR8_9BACL</name>
<dbReference type="PANTHER" id="PTHR43649">
    <property type="entry name" value="ARABINOSE-BINDING PROTEIN-RELATED"/>
    <property type="match status" value="1"/>
</dbReference>
<dbReference type="PROSITE" id="PS50949">
    <property type="entry name" value="HTH_GNTR"/>
    <property type="match status" value="1"/>
</dbReference>
<dbReference type="Proteomes" id="UP000247476">
    <property type="component" value="Unassembled WGS sequence"/>
</dbReference>
<dbReference type="Pfam" id="PF00392">
    <property type="entry name" value="GntR"/>
    <property type="match status" value="1"/>
</dbReference>
<reference evidence="5 6" key="1">
    <citation type="submission" date="2018-05" db="EMBL/GenBank/DDBJ databases">
        <title>Paenibacillus flagellatus sp. nov., isolated from selenium mineral soil.</title>
        <authorList>
            <person name="Dai X."/>
        </authorList>
    </citation>
    <scope>NUCLEOTIDE SEQUENCE [LARGE SCALE GENOMIC DNA]</scope>
    <source>
        <strain evidence="5 6">DXL2</strain>
    </source>
</reference>
<gene>
    <name evidence="5" type="ORF">DLM86_21915</name>
</gene>
<dbReference type="RefSeq" id="WP_110842207.1">
    <property type="nucleotide sequence ID" value="NZ_QJVJ01000010.1"/>
</dbReference>
<keyword evidence="2" id="KW-0238">DNA-binding</keyword>
<feature type="domain" description="HTH gntR-type" evidence="4">
    <location>
        <begin position="6"/>
        <end position="74"/>
    </location>
</feature>
<dbReference type="PANTHER" id="PTHR43649:SF12">
    <property type="entry name" value="DIACETYLCHITOBIOSE BINDING PROTEIN DASA"/>
    <property type="match status" value="1"/>
</dbReference>
<dbReference type="GO" id="GO:0003677">
    <property type="term" value="F:DNA binding"/>
    <property type="evidence" value="ECO:0007669"/>
    <property type="project" value="UniProtKB-KW"/>
</dbReference>
<dbReference type="InterPro" id="IPR036388">
    <property type="entry name" value="WH-like_DNA-bd_sf"/>
</dbReference>
<sequence length="459" mass="52030">MRRDNEFRYSRLAHILREQIMSGFIKPGEYLLSENELCKYYGLSRTSVRKSLDQLLKEGLIVKKVGQGTIVSPDLVIPPDEKRTLRIVATSPSHFVDNCLGAIVDAFQARYPQVEVKLLSLPGWNFWDSLRSGGELGLQPDLVLVTDRSFAEADRLDAYLDVGERLEDLLGSLYPRVVEPFRGVDGQRAVPVTFSPVYLAYNPELFARFGVREPHPGWTKEEMLEAARRLTVDSDGDGIFDVYGLSLSSYSSRWPVIALQHGVKFDATTDRRSLVDTLAFFHDVLYRQRIATLYQSWRSRINLDAFLRGKAAMVLTTSIELAGWRNENMPFEAKVAPMPFGPVRSTLLVSNAFMVRKDCQDPELALSFLRTALEPELQTGLARETGFLSCLPEVNETVWDASYLASLHIANRQIDNGYFLHELFEDSSRLEELEAEMDLFWAGLETAESLADRMIRLLS</sequence>
<accession>A0A2V5KSR8</accession>
<dbReference type="Pfam" id="PF13416">
    <property type="entry name" value="SBP_bac_8"/>
    <property type="match status" value="1"/>
</dbReference>
<evidence type="ECO:0000256" key="3">
    <source>
        <dbReference type="ARBA" id="ARBA00023163"/>
    </source>
</evidence>
<dbReference type="AlphaFoldDB" id="A0A2V5KSR8"/>
<dbReference type="Gene3D" id="1.10.10.10">
    <property type="entry name" value="Winged helix-like DNA-binding domain superfamily/Winged helix DNA-binding domain"/>
    <property type="match status" value="1"/>
</dbReference>
<organism evidence="5 6">
    <name type="scientific">Paenibacillus flagellatus</name>
    <dbReference type="NCBI Taxonomy" id="2211139"/>
    <lineage>
        <taxon>Bacteria</taxon>
        <taxon>Bacillati</taxon>
        <taxon>Bacillota</taxon>
        <taxon>Bacilli</taxon>
        <taxon>Bacillales</taxon>
        <taxon>Paenibacillaceae</taxon>
        <taxon>Paenibacillus</taxon>
    </lineage>
</organism>
<dbReference type="EMBL" id="QJVJ01000010">
    <property type="protein sequence ID" value="PYI52136.1"/>
    <property type="molecule type" value="Genomic_DNA"/>
</dbReference>
<keyword evidence="6" id="KW-1185">Reference proteome</keyword>
<evidence type="ECO:0000313" key="5">
    <source>
        <dbReference type="EMBL" id="PYI52136.1"/>
    </source>
</evidence>
<dbReference type="GO" id="GO:0003700">
    <property type="term" value="F:DNA-binding transcription factor activity"/>
    <property type="evidence" value="ECO:0007669"/>
    <property type="project" value="InterPro"/>
</dbReference>
<comment type="caution">
    <text evidence="5">The sequence shown here is derived from an EMBL/GenBank/DDBJ whole genome shotgun (WGS) entry which is preliminary data.</text>
</comment>
<dbReference type="InterPro" id="IPR000524">
    <property type="entry name" value="Tscrpt_reg_HTH_GntR"/>
</dbReference>
<dbReference type="InterPro" id="IPR050490">
    <property type="entry name" value="Bact_solute-bd_prot1"/>
</dbReference>
<dbReference type="Gene3D" id="3.40.190.10">
    <property type="entry name" value="Periplasmic binding protein-like II"/>
    <property type="match status" value="1"/>
</dbReference>
<evidence type="ECO:0000256" key="1">
    <source>
        <dbReference type="ARBA" id="ARBA00023015"/>
    </source>
</evidence>
<dbReference type="OrthoDB" id="9815017at2"/>
<dbReference type="InterPro" id="IPR006059">
    <property type="entry name" value="SBP"/>
</dbReference>
<dbReference type="SUPFAM" id="SSF46785">
    <property type="entry name" value="Winged helix' DNA-binding domain"/>
    <property type="match status" value="1"/>
</dbReference>
<dbReference type="SMART" id="SM00345">
    <property type="entry name" value="HTH_GNTR"/>
    <property type="match status" value="1"/>
</dbReference>
<keyword evidence="1" id="KW-0805">Transcription regulation</keyword>
<dbReference type="InterPro" id="IPR036390">
    <property type="entry name" value="WH_DNA-bd_sf"/>
</dbReference>
<protein>
    <recommendedName>
        <fullName evidence="4">HTH gntR-type domain-containing protein</fullName>
    </recommendedName>
</protein>
<dbReference type="PRINTS" id="PR00035">
    <property type="entry name" value="HTHGNTR"/>
</dbReference>